<keyword evidence="3" id="KW-1185">Reference proteome</keyword>
<dbReference type="EMBL" id="KI963923">
    <property type="protein sequence ID" value="EUC50494.1"/>
    <property type="molecule type" value="Genomic_DNA"/>
</dbReference>
<dbReference type="AlphaFoldDB" id="W6ZSK4"/>
<sequence length="563" mass="60625">MVRSLSLSTLGPLAASALIKHGLVTDSDVEMRCGSQSKHSNNQMRFAATGECVCSQQRRKVQKARARWCAPKDGCKLRRADDSSLERCVVTHLCSQSKTGRQGAEAEYALGVSPFCCLVVATSAQVRESLVTGGRFGSGRENPTKALCLRVSIAESWQASNQKGRQAFGHGCRFASRTPAQGTNDGPNCGGRMTGRDSRTKASKLELLLAGANGSPGARHIGPPACYTAPRAGECLRSPSRTGGRAPLTSHGKELTSQRCKQHKAVAAVFHTNCHDRGAAVLDEQNDRRARIDQPYQILQQMKGQQAASWPMKQKLTHMPACRGEQRRRWRWRSSSRKRRRHQRCEMTVVVVTIWTAVFGHGRVQKAGMTGGQHGSMAAAAALAAAQQGQQSTITARRESPSSWRVIHLKQAAGPQHHHAHGPGLLGHTPTSKGPDSGCEGGRAGQPGHARRGWHGMADWWWTGGGLADADTSSSSSSPSSLLWDARWLRGRGGRRRDAMRCDATAAATRTARCPPAHDPSAGAARGPSVAFARLRLLLLLLLLLQAGGVAARPMQVRMPHGL</sequence>
<feature type="region of interest" description="Disordered" evidence="1">
    <location>
        <begin position="237"/>
        <end position="257"/>
    </location>
</feature>
<gene>
    <name evidence="2" type="ORF">COCMIDRAFT_22101</name>
</gene>
<evidence type="ECO:0000256" key="1">
    <source>
        <dbReference type="SAM" id="MobiDB-lite"/>
    </source>
</evidence>
<dbReference type="HOGENOM" id="CLU_483939_0_0_1"/>
<name>W6ZSK4_COCMI</name>
<evidence type="ECO:0000313" key="3">
    <source>
        <dbReference type="Proteomes" id="UP000054032"/>
    </source>
</evidence>
<dbReference type="Proteomes" id="UP000054032">
    <property type="component" value="Unassembled WGS sequence"/>
</dbReference>
<dbReference type="KEGG" id="bor:COCMIDRAFT_22101"/>
<dbReference type="GeneID" id="19120184"/>
<evidence type="ECO:0000313" key="2">
    <source>
        <dbReference type="EMBL" id="EUC50494.1"/>
    </source>
</evidence>
<accession>W6ZSK4</accession>
<dbReference type="RefSeq" id="XP_007683003.1">
    <property type="nucleotide sequence ID" value="XM_007684813.1"/>
</dbReference>
<organism evidence="2 3">
    <name type="scientific">Bipolaris oryzae ATCC 44560</name>
    <dbReference type="NCBI Taxonomy" id="930090"/>
    <lineage>
        <taxon>Eukaryota</taxon>
        <taxon>Fungi</taxon>
        <taxon>Dikarya</taxon>
        <taxon>Ascomycota</taxon>
        <taxon>Pezizomycotina</taxon>
        <taxon>Dothideomycetes</taxon>
        <taxon>Pleosporomycetidae</taxon>
        <taxon>Pleosporales</taxon>
        <taxon>Pleosporineae</taxon>
        <taxon>Pleosporaceae</taxon>
        <taxon>Bipolaris</taxon>
    </lineage>
</organism>
<dbReference type="OrthoDB" id="10654820at2759"/>
<feature type="region of interest" description="Disordered" evidence="1">
    <location>
        <begin position="412"/>
        <end position="452"/>
    </location>
</feature>
<reference evidence="2 3" key="1">
    <citation type="journal article" date="2013" name="PLoS Genet.">
        <title>Comparative genome structure, secondary metabolite, and effector coding capacity across Cochliobolus pathogens.</title>
        <authorList>
            <person name="Condon B.J."/>
            <person name="Leng Y."/>
            <person name="Wu D."/>
            <person name="Bushley K.E."/>
            <person name="Ohm R.A."/>
            <person name="Otillar R."/>
            <person name="Martin J."/>
            <person name="Schackwitz W."/>
            <person name="Grimwood J."/>
            <person name="MohdZainudin N."/>
            <person name="Xue C."/>
            <person name="Wang R."/>
            <person name="Manning V.A."/>
            <person name="Dhillon B."/>
            <person name="Tu Z.J."/>
            <person name="Steffenson B.J."/>
            <person name="Salamov A."/>
            <person name="Sun H."/>
            <person name="Lowry S."/>
            <person name="LaButti K."/>
            <person name="Han J."/>
            <person name="Copeland A."/>
            <person name="Lindquist E."/>
            <person name="Barry K."/>
            <person name="Schmutz J."/>
            <person name="Baker S.E."/>
            <person name="Ciuffetti L.M."/>
            <person name="Grigoriev I.V."/>
            <person name="Zhong S."/>
            <person name="Turgeon B.G."/>
        </authorList>
    </citation>
    <scope>NUCLEOTIDE SEQUENCE [LARGE SCALE GENOMIC DNA]</scope>
    <source>
        <strain evidence="2 3">ATCC 44560</strain>
    </source>
</reference>
<protein>
    <submittedName>
        <fullName evidence="2">Uncharacterized protein</fullName>
    </submittedName>
</protein>
<proteinExistence type="predicted"/>